<dbReference type="PANTHER" id="PTHR43349">
    <property type="entry name" value="PINORESINOL REDUCTASE-RELATED"/>
    <property type="match status" value="1"/>
</dbReference>
<name>A0ABC8RY18_9AQUA</name>
<dbReference type="Pfam" id="PF05368">
    <property type="entry name" value="NmrA"/>
    <property type="match status" value="1"/>
</dbReference>
<proteinExistence type="predicted"/>
<dbReference type="PANTHER" id="PTHR43349:SF9">
    <property type="entry name" value="PHENYLCOUMARAN BENZYLIC ETHER REDUCTASE-LIKE PROTEIN"/>
    <property type="match status" value="1"/>
</dbReference>
<sequence>MAREESKILIFGGTGYIGSYMVKASIKLGHPTYVYSRPNSTKIDLLNEGELEEHEKLVSLLEEIDVVISALAYPQVRDQLKVIEAIKVTGNIKVCLHSEG</sequence>
<dbReference type="Proteomes" id="UP001642360">
    <property type="component" value="Unassembled WGS sequence"/>
</dbReference>
<dbReference type="Gene3D" id="3.40.50.720">
    <property type="entry name" value="NAD(P)-binding Rossmann-like Domain"/>
    <property type="match status" value="1"/>
</dbReference>
<dbReference type="SUPFAM" id="SSF51735">
    <property type="entry name" value="NAD(P)-binding Rossmann-fold domains"/>
    <property type="match status" value="1"/>
</dbReference>
<accession>A0ABC8RY18</accession>
<reference evidence="2 3" key="1">
    <citation type="submission" date="2024-02" db="EMBL/GenBank/DDBJ databases">
        <authorList>
            <person name="Vignale AGUSTIN F."/>
            <person name="Sosa J E."/>
            <person name="Modenutti C."/>
        </authorList>
    </citation>
    <scope>NUCLEOTIDE SEQUENCE [LARGE SCALE GENOMIC DNA]</scope>
</reference>
<dbReference type="InterPro" id="IPR008030">
    <property type="entry name" value="NmrA-like"/>
</dbReference>
<dbReference type="InterPro" id="IPR036291">
    <property type="entry name" value="NAD(P)-bd_dom_sf"/>
</dbReference>
<evidence type="ECO:0000313" key="2">
    <source>
        <dbReference type="EMBL" id="CAK9149871.1"/>
    </source>
</evidence>
<keyword evidence="3" id="KW-1185">Reference proteome</keyword>
<dbReference type="AlphaFoldDB" id="A0ABC8RY18"/>
<protein>
    <recommendedName>
        <fullName evidence="1">NmrA-like domain-containing protein</fullName>
    </recommendedName>
</protein>
<comment type="caution">
    <text evidence="2">The sequence shown here is derived from an EMBL/GenBank/DDBJ whole genome shotgun (WGS) entry which is preliminary data.</text>
</comment>
<organism evidence="2 3">
    <name type="scientific">Ilex paraguariensis</name>
    <name type="common">yerba mate</name>
    <dbReference type="NCBI Taxonomy" id="185542"/>
    <lineage>
        <taxon>Eukaryota</taxon>
        <taxon>Viridiplantae</taxon>
        <taxon>Streptophyta</taxon>
        <taxon>Embryophyta</taxon>
        <taxon>Tracheophyta</taxon>
        <taxon>Spermatophyta</taxon>
        <taxon>Magnoliopsida</taxon>
        <taxon>eudicotyledons</taxon>
        <taxon>Gunneridae</taxon>
        <taxon>Pentapetalae</taxon>
        <taxon>asterids</taxon>
        <taxon>campanulids</taxon>
        <taxon>Aquifoliales</taxon>
        <taxon>Aquifoliaceae</taxon>
        <taxon>Ilex</taxon>
    </lineage>
</organism>
<dbReference type="InterPro" id="IPR050608">
    <property type="entry name" value="NmrA-type/Isoflavone_red_sf"/>
</dbReference>
<feature type="domain" description="NmrA-like" evidence="1">
    <location>
        <begin position="5"/>
        <end position="99"/>
    </location>
</feature>
<gene>
    <name evidence="2" type="ORF">ILEXP_LOCUS17960</name>
</gene>
<evidence type="ECO:0000259" key="1">
    <source>
        <dbReference type="Pfam" id="PF05368"/>
    </source>
</evidence>
<evidence type="ECO:0000313" key="3">
    <source>
        <dbReference type="Proteomes" id="UP001642360"/>
    </source>
</evidence>
<dbReference type="EMBL" id="CAUOFW020001948">
    <property type="protein sequence ID" value="CAK9149871.1"/>
    <property type="molecule type" value="Genomic_DNA"/>
</dbReference>